<evidence type="ECO:0000313" key="1">
    <source>
        <dbReference type="EMBL" id="JAS13423.1"/>
    </source>
</evidence>
<feature type="non-terminal residue" evidence="1">
    <location>
        <position position="116"/>
    </location>
</feature>
<sequence>MKYCMSNYYFQFVFLMVSIFPDIKSMNYSSTDRTIMNKFKLFQGNPKLFFKKEEQFIEKWTKIVDFGISKIQVIADFDWTLTKSSNTNGIKGHHCFDIFSFLPNLKNTYGEKTKEF</sequence>
<protein>
    <recommendedName>
        <fullName evidence="2">5'-nucleotidase</fullName>
    </recommendedName>
</protein>
<reference evidence="1" key="1">
    <citation type="submission" date="2015-12" db="EMBL/GenBank/DDBJ databases">
        <title>De novo transcriptome assembly of four potential Pierce s Disease insect vectors from Arizona vineyards.</title>
        <authorList>
            <person name="Tassone E.E."/>
        </authorList>
    </citation>
    <scope>NUCLEOTIDE SEQUENCE</scope>
</reference>
<dbReference type="EMBL" id="GEDC01023875">
    <property type="protein sequence ID" value="JAS13423.1"/>
    <property type="molecule type" value="Transcribed_RNA"/>
</dbReference>
<accession>A0A1B6CJ99</accession>
<organism evidence="1">
    <name type="scientific">Clastoptera arizonana</name>
    <name type="common">Arizona spittle bug</name>
    <dbReference type="NCBI Taxonomy" id="38151"/>
    <lineage>
        <taxon>Eukaryota</taxon>
        <taxon>Metazoa</taxon>
        <taxon>Ecdysozoa</taxon>
        <taxon>Arthropoda</taxon>
        <taxon>Hexapoda</taxon>
        <taxon>Insecta</taxon>
        <taxon>Pterygota</taxon>
        <taxon>Neoptera</taxon>
        <taxon>Paraneoptera</taxon>
        <taxon>Hemiptera</taxon>
        <taxon>Auchenorrhyncha</taxon>
        <taxon>Cercopoidea</taxon>
        <taxon>Clastopteridae</taxon>
        <taxon>Clastoptera</taxon>
    </lineage>
</organism>
<dbReference type="AlphaFoldDB" id="A0A1B6CJ99"/>
<name>A0A1B6CJ99_9HEMI</name>
<gene>
    <name evidence="1" type="ORF">g.32807</name>
</gene>
<evidence type="ECO:0008006" key="2">
    <source>
        <dbReference type="Google" id="ProtNLM"/>
    </source>
</evidence>
<proteinExistence type="predicted"/>